<dbReference type="EMBL" id="BSTJ01000027">
    <property type="protein sequence ID" value="GLY82004.1"/>
    <property type="molecule type" value="Genomic_DNA"/>
</dbReference>
<sequence length="83" mass="10020">MDGDRSVRDTVLMFWWEPVLGLIVLVLVLGFISDRRNRRRGSKLADWRNIWGAIREDRRDLRAYDRFKSGRGPGSEWMDRRRR</sequence>
<keyword evidence="1" id="KW-0472">Membrane</keyword>
<reference evidence="2" key="1">
    <citation type="submission" date="2023-03" db="EMBL/GenBank/DDBJ databases">
        <title>Actinoallomurus iriomotensis NBRC 103681.</title>
        <authorList>
            <person name="Ichikawa N."/>
            <person name="Sato H."/>
            <person name="Tonouchi N."/>
        </authorList>
    </citation>
    <scope>NUCLEOTIDE SEQUENCE</scope>
    <source>
        <strain evidence="2">NBRC 103681</strain>
    </source>
</reference>
<keyword evidence="1" id="KW-1133">Transmembrane helix</keyword>
<name>A0A9W6RUW8_9ACTN</name>
<feature type="transmembrane region" description="Helical" evidence="1">
    <location>
        <begin position="12"/>
        <end position="32"/>
    </location>
</feature>
<protein>
    <submittedName>
        <fullName evidence="2">Uncharacterized protein</fullName>
    </submittedName>
</protein>
<proteinExistence type="predicted"/>
<evidence type="ECO:0000313" key="3">
    <source>
        <dbReference type="Proteomes" id="UP001165135"/>
    </source>
</evidence>
<dbReference type="Proteomes" id="UP001165135">
    <property type="component" value="Unassembled WGS sequence"/>
</dbReference>
<comment type="caution">
    <text evidence="2">The sequence shown here is derived from an EMBL/GenBank/DDBJ whole genome shotgun (WGS) entry which is preliminary data.</text>
</comment>
<evidence type="ECO:0000256" key="1">
    <source>
        <dbReference type="SAM" id="Phobius"/>
    </source>
</evidence>
<keyword evidence="1" id="KW-0812">Transmembrane</keyword>
<accession>A0A9W6RUW8</accession>
<organism evidence="2 3">
    <name type="scientific">Actinoallomurus iriomotensis</name>
    <dbReference type="NCBI Taxonomy" id="478107"/>
    <lineage>
        <taxon>Bacteria</taxon>
        <taxon>Bacillati</taxon>
        <taxon>Actinomycetota</taxon>
        <taxon>Actinomycetes</taxon>
        <taxon>Streptosporangiales</taxon>
        <taxon>Thermomonosporaceae</taxon>
        <taxon>Actinoallomurus</taxon>
    </lineage>
</organism>
<evidence type="ECO:0000313" key="2">
    <source>
        <dbReference type="EMBL" id="GLY82004.1"/>
    </source>
</evidence>
<gene>
    <name evidence="2" type="ORF">Airi01_102710</name>
</gene>
<dbReference type="AlphaFoldDB" id="A0A9W6RUW8"/>